<keyword evidence="3" id="KW-0378">Hydrolase</keyword>
<evidence type="ECO:0000256" key="2">
    <source>
        <dbReference type="ARBA" id="ARBA00022755"/>
    </source>
</evidence>
<organism evidence="6">
    <name type="scientific">marine metagenome</name>
    <dbReference type="NCBI Taxonomy" id="408172"/>
    <lineage>
        <taxon>unclassified sequences</taxon>
        <taxon>metagenomes</taxon>
        <taxon>ecological metagenomes</taxon>
    </lineage>
</organism>
<keyword evidence="2" id="KW-0658">Purine biosynthesis</keyword>
<evidence type="ECO:0000256" key="3">
    <source>
        <dbReference type="ARBA" id="ARBA00022801"/>
    </source>
</evidence>
<evidence type="ECO:0000256" key="1">
    <source>
        <dbReference type="ARBA" id="ARBA00022679"/>
    </source>
</evidence>
<feature type="non-terminal residue" evidence="6">
    <location>
        <position position="219"/>
    </location>
</feature>
<accession>A0A382VR68</accession>
<dbReference type="SMART" id="SM00851">
    <property type="entry name" value="MGS"/>
    <property type="match status" value="1"/>
</dbReference>
<dbReference type="AlphaFoldDB" id="A0A382VR68"/>
<sequence length="219" mass="23881">MLSLPIRRALISVSDKSGLVELGQNLEIRGIEILSTGGSAATLRQAGVVVTEVSDHTGSPEIMGGRIKTLHPKIHGGLLGREGNKEDERQMDEQGIELIDLLIVNLYPFEETIASGADNETCIENIDIGGPALIRAASKNHHRVTVITGPEDYQRLLNELEANDGSTSLEFRKLLAAKAYRLTSAYDAAISEWFAKLTGDRYPERMVLAGSLKQVLRYG</sequence>
<dbReference type="PANTHER" id="PTHR11692">
    <property type="entry name" value="BIFUNCTIONAL PURINE BIOSYNTHESIS PROTEIN PURH"/>
    <property type="match status" value="1"/>
</dbReference>
<dbReference type="PROSITE" id="PS51855">
    <property type="entry name" value="MGS"/>
    <property type="match status" value="1"/>
</dbReference>
<keyword evidence="1" id="KW-0808">Transferase</keyword>
<evidence type="ECO:0000256" key="4">
    <source>
        <dbReference type="ARBA" id="ARBA00023268"/>
    </source>
</evidence>
<dbReference type="CDD" id="cd01421">
    <property type="entry name" value="IMPCH"/>
    <property type="match status" value="1"/>
</dbReference>
<keyword evidence="4" id="KW-0511">Multifunctional enzyme</keyword>
<dbReference type="InterPro" id="IPR011607">
    <property type="entry name" value="MGS-like_dom"/>
</dbReference>
<name>A0A382VR68_9ZZZZ</name>
<dbReference type="PANTHER" id="PTHR11692:SF0">
    <property type="entry name" value="BIFUNCTIONAL PURINE BIOSYNTHESIS PROTEIN ATIC"/>
    <property type="match status" value="1"/>
</dbReference>
<feature type="domain" description="MGS-like" evidence="5">
    <location>
        <begin position="1"/>
        <end position="148"/>
    </location>
</feature>
<dbReference type="Pfam" id="PF01808">
    <property type="entry name" value="AICARFT_IMPCHas"/>
    <property type="match status" value="1"/>
</dbReference>
<dbReference type="SMART" id="SM00798">
    <property type="entry name" value="AICARFT_IMPCHas"/>
    <property type="match status" value="1"/>
</dbReference>
<evidence type="ECO:0000259" key="5">
    <source>
        <dbReference type="PROSITE" id="PS51855"/>
    </source>
</evidence>
<dbReference type="GO" id="GO:0006189">
    <property type="term" value="P:'de novo' IMP biosynthetic process"/>
    <property type="evidence" value="ECO:0007669"/>
    <property type="project" value="TreeGrafter"/>
</dbReference>
<proteinExistence type="predicted"/>
<dbReference type="EMBL" id="UINC01154007">
    <property type="protein sequence ID" value="SVD49039.1"/>
    <property type="molecule type" value="Genomic_DNA"/>
</dbReference>
<dbReference type="InterPro" id="IPR002695">
    <property type="entry name" value="PurH-like"/>
</dbReference>
<evidence type="ECO:0000313" key="6">
    <source>
        <dbReference type="EMBL" id="SVD49039.1"/>
    </source>
</evidence>
<reference evidence="6" key="1">
    <citation type="submission" date="2018-05" db="EMBL/GenBank/DDBJ databases">
        <authorList>
            <person name="Lanie J.A."/>
            <person name="Ng W.-L."/>
            <person name="Kazmierczak K.M."/>
            <person name="Andrzejewski T.M."/>
            <person name="Davidsen T.M."/>
            <person name="Wayne K.J."/>
            <person name="Tettelin H."/>
            <person name="Glass J.I."/>
            <person name="Rusch D."/>
            <person name="Podicherti R."/>
            <person name="Tsui H.-C.T."/>
            <person name="Winkler M.E."/>
        </authorList>
    </citation>
    <scope>NUCLEOTIDE SEQUENCE</scope>
</reference>
<dbReference type="Gene3D" id="3.40.50.1380">
    <property type="entry name" value="Methylglyoxal synthase-like domain"/>
    <property type="match status" value="1"/>
</dbReference>
<dbReference type="GO" id="GO:0003937">
    <property type="term" value="F:IMP cyclohydrolase activity"/>
    <property type="evidence" value="ECO:0007669"/>
    <property type="project" value="InterPro"/>
</dbReference>
<dbReference type="SUPFAM" id="SSF52335">
    <property type="entry name" value="Methylglyoxal synthase-like"/>
    <property type="match status" value="1"/>
</dbReference>
<dbReference type="GO" id="GO:0004643">
    <property type="term" value="F:phosphoribosylaminoimidazolecarboxamide formyltransferase activity"/>
    <property type="evidence" value="ECO:0007669"/>
    <property type="project" value="InterPro"/>
</dbReference>
<dbReference type="Pfam" id="PF02142">
    <property type="entry name" value="MGS"/>
    <property type="match status" value="1"/>
</dbReference>
<gene>
    <name evidence="6" type="ORF">METZ01_LOCUS401893</name>
</gene>
<protein>
    <recommendedName>
        <fullName evidence="5">MGS-like domain-containing protein</fullName>
    </recommendedName>
</protein>
<dbReference type="InterPro" id="IPR036914">
    <property type="entry name" value="MGS-like_dom_sf"/>
</dbReference>
<dbReference type="GO" id="GO:0005829">
    <property type="term" value="C:cytosol"/>
    <property type="evidence" value="ECO:0007669"/>
    <property type="project" value="TreeGrafter"/>
</dbReference>
<dbReference type="FunFam" id="3.40.50.1380:FF:000001">
    <property type="entry name" value="Bifunctional purine biosynthesis protein PurH"/>
    <property type="match status" value="1"/>
</dbReference>